<dbReference type="SUPFAM" id="SSF52091">
    <property type="entry name" value="SpoIIaa-like"/>
    <property type="match status" value="1"/>
</dbReference>
<name>A0ABV9XV38_9PSEU</name>
<dbReference type="Gene3D" id="3.30.750.24">
    <property type="entry name" value="STAS domain"/>
    <property type="match status" value="1"/>
</dbReference>
<comment type="caution">
    <text evidence="4">The sequence shown here is derived from an EMBL/GenBank/DDBJ whole genome shotgun (WGS) entry which is preliminary data.</text>
</comment>
<dbReference type="CDD" id="cd07043">
    <property type="entry name" value="STAS_anti-anti-sigma_factors"/>
    <property type="match status" value="1"/>
</dbReference>
<evidence type="ECO:0000259" key="3">
    <source>
        <dbReference type="PROSITE" id="PS50801"/>
    </source>
</evidence>
<evidence type="ECO:0000313" key="5">
    <source>
        <dbReference type="Proteomes" id="UP001595833"/>
    </source>
</evidence>
<dbReference type="EMBL" id="JBHSJB010000009">
    <property type="protein sequence ID" value="MFC5054233.1"/>
    <property type="molecule type" value="Genomic_DNA"/>
</dbReference>
<dbReference type="PANTHER" id="PTHR33495">
    <property type="entry name" value="ANTI-SIGMA FACTOR ANTAGONIST TM_1081-RELATED-RELATED"/>
    <property type="match status" value="1"/>
</dbReference>
<organism evidence="4 5">
    <name type="scientific">Saccharothrix xinjiangensis</name>
    <dbReference type="NCBI Taxonomy" id="204798"/>
    <lineage>
        <taxon>Bacteria</taxon>
        <taxon>Bacillati</taxon>
        <taxon>Actinomycetota</taxon>
        <taxon>Actinomycetes</taxon>
        <taxon>Pseudonocardiales</taxon>
        <taxon>Pseudonocardiaceae</taxon>
        <taxon>Saccharothrix</taxon>
    </lineage>
</organism>
<accession>A0ABV9XV38</accession>
<evidence type="ECO:0000313" key="4">
    <source>
        <dbReference type="EMBL" id="MFC5054233.1"/>
    </source>
</evidence>
<evidence type="ECO:0000256" key="2">
    <source>
        <dbReference type="RuleBase" id="RU003749"/>
    </source>
</evidence>
<dbReference type="InterPro" id="IPR002645">
    <property type="entry name" value="STAS_dom"/>
</dbReference>
<evidence type="ECO:0000256" key="1">
    <source>
        <dbReference type="ARBA" id="ARBA00009013"/>
    </source>
</evidence>
<dbReference type="InterPro" id="IPR003658">
    <property type="entry name" value="Anti-sigma_ant"/>
</dbReference>
<reference evidence="5" key="1">
    <citation type="journal article" date="2019" name="Int. J. Syst. Evol. Microbiol.">
        <title>The Global Catalogue of Microorganisms (GCM) 10K type strain sequencing project: providing services to taxonomists for standard genome sequencing and annotation.</title>
        <authorList>
            <consortium name="The Broad Institute Genomics Platform"/>
            <consortium name="The Broad Institute Genome Sequencing Center for Infectious Disease"/>
            <person name="Wu L."/>
            <person name="Ma J."/>
        </authorList>
    </citation>
    <scope>NUCLEOTIDE SEQUENCE [LARGE SCALE GENOMIC DNA]</scope>
    <source>
        <strain evidence="5">KCTC 12848</strain>
    </source>
</reference>
<dbReference type="Pfam" id="PF01740">
    <property type="entry name" value="STAS"/>
    <property type="match status" value="1"/>
</dbReference>
<sequence length="136" mass="14452">MVDQVEFDEPIAVRTVRHGDALVIQVEGEVGMDTCDQVRAEVVERLEERPGTLVLDLNGVEVFGSIGLSLLVEVRHRAEARGVPFAVAAGRRVVLRPLTDTGVADLLVLRPEAAEAVVAAREAGRILLGGAPRGPG</sequence>
<dbReference type="Proteomes" id="UP001595833">
    <property type="component" value="Unassembled WGS sequence"/>
</dbReference>
<comment type="similarity">
    <text evidence="1 2">Belongs to the anti-sigma-factor antagonist family.</text>
</comment>
<keyword evidence="5" id="KW-1185">Reference proteome</keyword>
<protein>
    <recommendedName>
        <fullName evidence="2">Anti-sigma factor antagonist</fullName>
    </recommendedName>
</protein>
<dbReference type="NCBIfam" id="TIGR00377">
    <property type="entry name" value="ant_ant_sig"/>
    <property type="match status" value="1"/>
</dbReference>
<dbReference type="PROSITE" id="PS50801">
    <property type="entry name" value="STAS"/>
    <property type="match status" value="1"/>
</dbReference>
<dbReference type="RefSeq" id="WP_344042682.1">
    <property type="nucleotide sequence ID" value="NZ_BAAAKE010000036.1"/>
</dbReference>
<feature type="domain" description="STAS" evidence="3">
    <location>
        <begin position="11"/>
        <end position="120"/>
    </location>
</feature>
<gene>
    <name evidence="4" type="ORF">ACFPFM_10735</name>
</gene>
<dbReference type="PANTHER" id="PTHR33495:SF2">
    <property type="entry name" value="ANTI-SIGMA FACTOR ANTAGONIST TM_1081-RELATED"/>
    <property type="match status" value="1"/>
</dbReference>
<dbReference type="InterPro" id="IPR036513">
    <property type="entry name" value="STAS_dom_sf"/>
</dbReference>
<proteinExistence type="inferred from homology"/>